<evidence type="ECO:0000313" key="1">
    <source>
        <dbReference type="EMBL" id="SVB17863.1"/>
    </source>
</evidence>
<dbReference type="InterPro" id="IPR052891">
    <property type="entry name" value="DNA-3mA_glycosylase"/>
</dbReference>
<proteinExistence type="predicted"/>
<dbReference type="PANTHER" id="PTHR30037">
    <property type="entry name" value="DNA-3-METHYLADENINE GLYCOSYLASE 1"/>
    <property type="match status" value="1"/>
</dbReference>
<dbReference type="PANTHER" id="PTHR30037:SF4">
    <property type="entry name" value="DNA-3-METHYLADENINE GLYCOSYLASE I"/>
    <property type="match status" value="1"/>
</dbReference>
<evidence type="ECO:0008006" key="2">
    <source>
        <dbReference type="Google" id="ProtNLM"/>
    </source>
</evidence>
<dbReference type="EMBL" id="UINC01031582">
    <property type="protein sequence ID" value="SVB17863.1"/>
    <property type="molecule type" value="Genomic_DNA"/>
</dbReference>
<dbReference type="SUPFAM" id="SSF48150">
    <property type="entry name" value="DNA-glycosylase"/>
    <property type="match status" value="1"/>
</dbReference>
<gene>
    <name evidence="1" type="ORF">METZ01_LOCUS170717</name>
</gene>
<accession>A0A382BXS0</accession>
<dbReference type="GO" id="GO:0006284">
    <property type="term" value="P:base-excision repair"/>
    <property type="evidence" value="ECO:0007669"/>
    <property type="project" value="InterPro"/>
</dbReference>
<name>A0A382BXS0_9ZZZZ</name>
<dbReference type="AlphaFoldDB" id="A0A382BXS0"/>
<protein>
    <recommendedName>
        <fullName evidence="2">DNA-3-methyladenine glycosylase I</fullName>
    </recommendedName>
</protein>
<dbReference type="InterPro" id="IPR011257">
    <property type="entry name" value="DNA_glycosylase"/>
</dbReference>
<dbReference type="InterPro" id="IPR005019">
    <property type="entry name" value="Adenine_glyco"/>
</dbReference>
<organism evidence="1">
    <name type="scientific">marine metagenome</name>
    <dbReference type="NCBI Taxonomy" id="408172"/>
    <lineage>
        <taxon>unclassified sequences</taxon>
        <taxon>metagenomes</taxon>
        <taxon>ecological metagenomes</taxon>
    </lineage>
</organism>
<dbReference type="Gene3D" id="1.10.340.30">
    <property type="entry name" value="Hypothetical protein, domain 2"/>
    <property type="match status" value="1"/>
</dbReference>
<reference evidence="1" key="1">
    <citation type="submission" date="2018-05" db="EMBL/GenBank/DDBJ databases">
        <authorList>
            <person name="Lanie J.A."/>
            <person name="Ng W.-L."/>
            <person name="Kazmierczak K.M."/>
            <person name="Andrzejewski T.M."/>
            <person name="Davidsen T.M."/>
            <person name="Wayne K.J."/>
            <person name="Tettelin H."/>
            <person name="Glass J.I."/>
            <person name="Rusch D."/>
            <person name="Podicherti R."/>
            <person name="Tsui H.-C.T."/>
            <person name="Winkler M.E."/>
        </authorList>
    </citation>
    <scope>NUCLEOTIDE SEQUENCE</scope>
</reference>
<dbReference type="GO" id="GO:0008725">
    <property type="term" value="F:DNA-3-methyladenine glycosylase activity"/>
    <property type="evidence" value="ECO:0007669"/>
    <property type="project" value="InterPro"/>
</dbReference>
<dbReference type="Pfam" id="PF03352">
    <property type="entry name" value="Adenine_glyco"/>
    <property type="match status" value="1"/>
</dbReference>
<sequence length="174" mass="20228">MIQYHDEEWGVPVHKDRKLFEFMVLDSFQAGLSWQIILNKRRGFRSAFAEFDPGKVALFGKREIEDLVNNRAVIRNRLKIKATISNSQLFLNMQKEFGSFDSFIWQFTDGKTIINKWETEDDIPVSTVESDTMSKELRKQGFKFIGTTICYAFMQAAGMVNDHLISCFRHDDLG</sequence>